<dbReference type="EMBL" id="JAPFAR010000042">
    <property type="protein sequence ID" value="MDI3349518.1"/>
    <property type="molecule type" value="Genomic_DNA"/>
</dbReference>
<dbReference type="KEGG" id="marg:MARG145_0350"/>
<feature type="domain" description="Replicative helicase loading/DNA remodeling protein DnaB N-terminal winged helix" evidence="3">
    <location>
        <begin position="11"/>
        <end position="161"/>
    </location>
</feature>
<dbReference type="Pfam" id="PF25888">
    <property type="entry name" value="WHD_DnaB"/>
    <property type="match status" value="1"/>
</dbReference>
<evidence type="ECO:0000256" key="1">
    <source>
        <dbReference type="ARBA" id="ARBA00093462"/>
    </source>
</evidence>
<evidence type="ECO:0000313" key="4">
    <source>
        <dbReference type="EMBL" id="MDI3349518.1"/>
    </source>
</evidence>
<evidence type="ECO:0000259" key="3">
    <source>
        <dbReference type="Pfam" id="PF25888"/>
    </source>
</evidence>
<evidence type="ECO:0000259" key="2">
    <source>
        <dbReference type="Pfam" id="PF07261"/>
    </source>
</evidence>
<dbReference type="InterPro" id="IPR058660">
    <property type="entry name" value="WHD_DnaB"/>
</dbReference>
<gene>
    <name evidence="4" type="ORF">DCBHLPFO_00153</name>
</gene>
<organism evidence="4 5">
    <name type="scientific">Mycoplasmopsis arginini</name>
    <name type="common">Mycoplasma arginini</name>
    <dbReference type="NCBI Taxonomy" id="2094"/>
    <lineage>
        <taxon>Bacteria</taxon>
        <taxon>Bacillati</taxon>
        <taxon>Mycoplasmatota</taxon>
        <taxon>Mycoplasmoidales</taxon>
        <taxon>Metamycoplasmataceae</taxon>
        <taxon>Mycoplasmopsis</taxon>
    </lineage>
</organism>
<name>A0AA43QYS7_MYCAR</name>
<accession>A0AA43QYS7</accession>
<dbReference type="GeneID" id="80703417"/>
<sequence length="289" mass="33604">MNQIKFLVDNSADINSNDLINLRTFYTPVIGSLGLALYHHLYDLYNNDKLAKYDLSETSEFLVLSEEELRETKNKLEGIGLIKTFQDKEGNLLFKLLKPLNANEIVKNPLVSSILKNKFGEVKFNKLIKEKALYYYECEKYNDVSKNFFEVFANEKIELNQDECFDFKLVNENELVDNLTSEQYICHYTRRELSPSQILMIKKIKSLNFEDKAINNFVKYSLSVNNAIVCNYIEKIANDFAKRNLFEADLIDNELSQVLLFKNKNNANYEKNSSQISNISLEDGLAWDD</sequence>
<dbReference type="RefSeq" id="WP_004416809.1">
    <property type="nucleotide sequence ID" value="NZ_AP014657.1"/>
</dbReference>
<reference evidence="4" key="1">
    <citation type="submission" date="2022-11" db="EMBL/GenBank/DDBJ databases">
        <title>Draft genome of Mycoplasma arginini isolated from fly.</title>
        <authorList>
            <person name="Severgnini M."/>
            <person name="Gioia G."/>
            <person name="Cremonesi P."/>
            <person name="Moroni P."/>
            <person name="Addis M.F."/>
            <person name="Castiglioni B."/>
        </authorList>
    </citation>
    <scope>NUCLEOTIDE SEQUENCE</scope>
    <source>
        <strain evidence="4">QMP CG1-1632</strain>
    </source>
</reference>
<protein>
    <submittedName>
        <fullName evidence="4">DnaD domain protein</fullName>
    </submittedName>
</protein>
<comment type="caution">
    <text evidence="4">The sequence shown here is derived from an EMBL/GenBank/DDBJ whole genome shotgun (WGS) entry which is preliminary data.</text>
</comment>
<evidence type="ECO:0000313" key="5">
    <source>
        <dbReference type="Proteomes" id="UP001162175"/>
    </source>
</evidence>
<dbReference type="Proteomes" id="UP001162175">
    <property type="component" value="Unassembled WGS sequence"/>
</dbReference>
<dbReference type="AlphaFoldDB" id="A0AA43QYS7"/>
<feature type="domain" description="DnaB/C C-terminal" evidence="2">
    <location>
        <begin position="187"/>
        <end position="248"/>
    </location>
</feature>
<dbReference type="Pfam" id="PF07261">
    <property type="entry name" value="DnaB_2"/>
    <property type="match status" value="1"/>
</dbReference>
<comment type="similarity">
    <text evidence="1">Belongs to the DnaB/DnaD family.</text>
</comment>
<dbReference type="InterPro" id="IPR006343">
    <property type="entry name" value="DnaB/C_C"/>
</dbReference>
<proteinExistence type="inferred from homology"/>